<feature type="transmembrane region" description="Helical" evidence="6">
    <location>
        <begin position="194"/>
        <end position="212"/>
    </location>
</feature>
<evidence type="ECO:0000256" key="2">
    <source>
        <dbReference type="ARBA" id="ARBA00022475"/>
    </source>
</evidence>
<accession>A0A934NMM4</accession>
<gene>
    <name evidence="8" type="ORF">JGU71_03670</name>
</gene>
<dbReference type="Proteomes" id="UP000655868">
    <property type="component" value="Unassembled WGS sequence"/>
</dbReference>
<comment type="subcellular location">
    <subcellularLocation>
        <location evidence="1">Cell membrane</location>
        <topology evidence="1">Multi-pass membrane protein</topology>
    </subcellularLocation>
</comment>
<keyword evidence="5 6" id="KW-0472">Membrane</keyword>
<evidence type="ECO:0000313" key="8">
    <source>
        <dbReference type="EMBL" id="MBJ8337977.1"/>
    </source>
</evidence>
<protein>
    <submittedName>
        <fullName evidence="8">DUF2156 domain-containing protein</fullName>
    </submittedName>
</protein>
<comment type="caution">
    <text evidence="8">The sequence shown here is derived from an EMBL/GenBank/DDBJ whole genome shotgun (WGS) entry which is preliminary data.</text>
</comment>
<feature type="transmembrane region" description="Helical" evidence="6">
    <location>
        <begin position="385"/>
        <end position="410"/>
    </location>
</feature>
<dbReference type="GO" id="GO:0005886">
    <property type="term" value="C:plasma membrane"/>
    <property type="evidence" value="ECO:0007669"/>
    <property type="project" value="UniProtKB-SubCell"/>
</dbReference>
<keyword evidence="4 6" id="KW-1133">Transmembrane helix</keyword>
<feature type="transmembrane region" description="Helical" evidence="6">
    <location>
        <begin position="494"/>
        <end position="514"/>
    </location>
</feature>
<keyword evidence="3 6" id="KW-0812">Transmembrane</keyword>
<evidence type="ECO:0000256" key="1">
    <source>
        <dbReference type="ARBA" id="ARBA00004651"/>
    </source>
</evidence>
<dbReference type="Pfam" id="PF09924">
    <property type="entry name" value="LPG_synthase_C"/>
    <property type="match status" value="1"/>
</dbReference>
<keyword evidence="9" id="KW-1185">Reference proteome</keyword>
<feature type="transmembrane region" description="Helical" evidence="6">
    <location>
        <begin position="248"/>
        <end position="268"/>
    </location>
</feature>
<feature type="transmembrane region" description="Helical" evidence="6">
    <location>
        <begin position="218"/>
        <end position="236"/>
    </location>
</feature>
<feature type="transmembrane region" description="Helical" evidence="6">
    <location>
        <begin position="99"/>
        <end position="118"/>
    </location>
</feature>
<evidence type="ECO:0000259" key="7">
    <source>
        <dbReference type="Pfam" id="PF09924"/>
    </source>
</evidence>
<sequence length="869" mass="94403">MSATTPTEPAEAAVPRRTLRDMSRAALESANRYWQPIVKTMRFGARGAPVSMGALVLLWVLALVTGSVWRQSEYVVRHFAVGIVPFEHWRIWTPLSAGLWAPTLFGYLGATVLIFFVAAPIERKIGSTRFAIAAVSTQILGALLGLGLAVAAKLFDESWGFRLHVGTALGPTTWIVGVAMVASSRMDTLWRRRIRVGLIALLLTLFLFGGHLQDVIRLAAAFVGLVLGPWIVGRSSRGKVTTGTRREGRVLVAIIVAASALGPALAALSPNAIGPFAVLRELFRGIAYTTEEVRDICDATPGSLDCRRGELELRLGGVGPTILSLMPSLFLLVVSDGLRRGRRFAWFAAVAGQVLLLAMSLLNYVNRFVGADESDWVFYDFESATAYRTIVPFLTPLAVLVVLVATRRFFDVRAPRGTYTRLAAVMAALTAGLAAIYVLGGLAARNAFDHTPTLSGLLADFPERLIPPVYLQWLDPRFLPDGAVATFLYEWTGVAFWLVASVLVLGTFLVPAYGAETDATGRARELLRRSGGTALSWMTTWRGNRYWFAADGASFVAYRVVGGVAITTGDPVGPRDRLRDNVVAFAEFASSSGWSLCYYSVSVELKEIADDLGWGAIQVAEETVLDLTKLAFTGKRFQDVRTSINRAKKSGVEAEWTTFHTAPIEIRDQIVAISEEWVADKGMPEMGFTLGGLDEVDDVEVRCLIAVDADRHVHGVTSWLPVYRDGVVVGWTLDFMRRRSDGFRPTMEFLIASAALLLKDEGAEFVSLSGAPLAKVGDAASQDALPAPDALTGALDRLLEVLGAALEPVYGFRSLLAFKSKFQPDYVPMYMVFADPAALPSIGNAIGRAYLPEVSLGQGMKLVRTIIDR</sequence>
<feature type="transmembrane region" description="Helical" evidence="6">
    <location>
        <begin position="130"/>
        <end position="155"/>
    </location>
</feature>
<evidence type="ECO:0000256" key="4">
    <source>
        <dbReference type="ARBA" id="ARBA00022989"/>
    </source>
</evidence>
<dbReference type="AlphaFoldDB" id="A0A934NMM4"/>
<dbReference type="GO" id="GO:0016755">
    <property type="term" value="F:aminoacyltransferase activity"/>
    <property type="evidence" value="ECO:0007669"/>
    <property type="project" value="TreeGrafter"/>
</dbReference>
<name>A0A934NMM4_9NOCA</name>
<dbReference type="PANTHER" id="PTHR34697">
    <property type="entry name" value="PHOSPHATIDYLGLYCEROL LYSYLTRANSFERASE"/>
    <property type="match status" value="1"/>
</dbReference>
<dbReference type="EMBL" id="JAEMNV010000001">
    <property type="protein sequence ID" value="MBJ8337977.1"/>
    <property type="molecule type" value="Genomic_DNA"/>
</dbReference>
<organism evidence="8 9">
    <name type="scientific">Antrihabitans stalagmiti</name>
    <dbReference type="NCBI Taxonomy" id="2799499"/>
    <lineage>
        <taxon>Bacteria</taxon>
        <taxon>Bacillati</taxon>
        <taxon>Actinomycetota</taxon>
        <taxon>Actinomycetes</taxon>
        <taxon>Mycobacteriales</taxon>
        <taxon>Nocardiaceae</taxon>
        <taxon>Antrihabitans</taxon>
    </lineage>
</organism>
<feature type="transmembrane region" description="Helical" evidence="6">
    <location>
        <begin position="48"/>
        <end position="69"/>
    </location>
</feature>
<keyword evidence="2" id="KW-1003">Cell membrane</keyword>
<evidence type="ECO:0000256" key="3">
    <source>
        <dbReference type="ARBA" id="ARBA00022692"/>
    </source>
</evidence>
<feature type="transmembrane region" description="Helical" evidence="6">
    <location>
        <begin position="161"/>
        <end position="182"/>
    </location>
</feature>
<dbReference type="InterPro" id="IPR051211">
    <property type="entry name" value="PG_lysyltransferase"/>
</dbReference>
<evidence type="ECO:0000256" key="6">
    <source>
        <dbReference type="SAM" id="Phobius"/>
    </source>
</evidence>
<feature type="transmembrane region" description="Helical" evidence="6">
    <location>
        <begin position="422"/>
        <end position="444"/>
    </location>
</feature>
<reference evidence="8" key="1">
    <citation type="submission" date="2020-12" db="EMBL/GenBank/DDBJ databases">
        <title>Antrihabitans popcorni sp. nov. and Antrihabitans auranticaus sp. nov., isolated from a larva cave.</title>
        <authorList>
            <person name="Lee S.D."/>
            <person name="Kim I.S."/>
        </authorList>
    </citation>
    <scope>NUCLEOTIDE SEQUENCE</scope>
    <source>
        <strain evidence="8">YC3-6</strain>
    </source>
</reference>
<feature type="domain" description="Phosphatidylglycerol lysyltransferase C-terminal" evidence="7">
    <location>
        <begin position="524"/>
        <end position="833"/>
    </location>
</feature>
<dbReference type="GO" id="GO:0055091">
    <property type="term" value="P:phospholipid homeostasis"/>
    <property type="evidence" value="ECO:0007669"/>
    <property type="project" value="TreeGrafter"/>
</dbReference>
<dbReference type="PANTHER" id="PTHR34697:SF2">
    <property type="entry name" value="PHOSPHATIDYLGLYCEROL LYSYLTRANSFERASE"/>
    <property type="match status" value="1"/>
</dbReference>
<dbReference type="InterPro" id="IPR024320">
    <property type="entry name" value="LPG_synthase_C"/>
</dbReference>
<feature type="transmembrane region" description="Helical" evidence="6">
    <location>
        <begin position="313"/>
        <end position="332"/>
    </location>
</feature>
<feature type="transmembrane region" description="Helical" evidence="6">
    <location>
        <begin position="344"/>
        <end position="365"/>
    </location>
</feature>
<evidence type="ECO:0000313" key="9">
    <source>
        <dbReference type="Proteomes" id="UP000655868"/>
    </source>
</evidence>
<evidence type="ECO:0000256" key="5">
    <source>
        <dbReference type="ARBA" id="ARBA00023136"/>
    </source>
</evidence>
<proteinExistence type="predicted"/>